<feature type="region of interest" description="Disordered" evidence="1">
    <location>
        <begin position="37"/>
        <end position="157"/>
    </location>
</feature>
<feature type="compositionally biased region" description="Low complexity" evidence="1">
    <location>
        <begin position="79"/>
        <end position="89"/>
    </location>
</feature>
<reference evidence="3 4" key="1">
    <citation type="submission" date="2015-08" db="EMBL/GenBank/DDBJ databases">
        <title>Investigation of the bacterial diversity of lava forest soil.</title>
        <authorList>
            <person name="Lee J.S."/>
        </authorList>
    </citation>
    <scope>NUCLEOTIDE SEQUENCE [LARGE SCALE GENOMIC DNA]</scope>
    <source>
        <strain evidence="3 4">GJW-30</strain>
    </source>
</reference>
<organism evidence="3 4">
    <name type="scientific">Variibacter gotjawalensis</name>
    <dbReference type="NCBI Taxonomy" id="1333996"/>
    <lineage>
        <taxon>Bacteria</taxon>
        <taxon>Pseudomonadati</taxon>
        <taxon>Pseudomonadota</taxon>
        <taxon>Alphaproteobacteria</taxon>
        <taxon>Hyphomicrobiales</taxon>
        <taxon>Nitrobacteraceae</taxon>
        <taxon>Variibacter</taxon>
    </lineage>
</organism>
<evidence type="ECO:0000256" key="1">
    <source>
        <dbReference type="SAM" id="MobiDB-lite"/>
    </source>
</evidence>
<dbReference type="Proteomes" id="UP000236884">
    <property type="component" value="Chromosome"/>
</dbReference>
<feature type="signal peptide" evidence="2">
    <location>
        <begin position="1"/>
        <end position="22"/>
    </location>
</feature>
<sequence>MRTKLSSLAIIAVLGLGLSACGETVQTFQDQLNDFNPMGQKKTRLPGDRRAMFPEGVPGVQQGVPAELMKGAPKEPEVETVATPAPAAKPKTRRVRTASPAPRQAARRQSAPQAEAPAAAPQAAPAARAPASAGNWGPPPSSGAAPTAAWPDPPKAQ</sequence>
<keyword evidence="2" id="KW-0732">Signal</keyword>
<evidence type="ECO:0000256" key="2">
    <source>
        <dbReference type="SAM" id="SignalP"/>
    </source>
</evidence>
<proteinExistence type="predicted"/>
<keyword evidence="4" id="KW-1185">Reference proteome</keyword>
<dbReference type="PROSITE" id="PS51257">
    <property type="entry name" value="PROKAR_LIPOPROTEIN"/>
    <property type="match status" value="1"/>
</dbReference>
<evidence type="ECO:0000313" key="3">
    <source>
        <dbReference type="EMBL" id="BAT60557.1"/>
    </source>
</evidence>
<dbReference type="RefSeq" id="WP_096356864.1">
    <property type="nucleotide sequence ID" value="NZ_AP014946.1"/>
</dbReference>
<protein>
    <submittedName>
        <fullName evidence="3">Uncharacterized protein</fullName>
    </submittedName>
</protein>
<accession>A0A0S3PXA6</accession>
<feature type="compositionally biased region" description="Low complexity" evidence="1">
    <location>
        <begin position="98"/>
        <end position="150"/>
    </location>
</feature>
<dbReference type="AlphaFoldDB" id="A0A0S3PXA6"/>
<gene>
    <name evidence="3" type="ORF">GJW-30_1_03103</name>
</gene>
<evidence type="ECO:0000313" key="4">
    <source>
        <dbReference type="Proteomes" id="UP000236884"/>
    </source>
</evidence>
<dbReference type="KEGG" id="vgo:GJW-30_1_03103"/>
<dbReference type="OrthoDB" id="8247660at2"/>
<dbReference type="EMBL" id="AP014946">
    <property type="protein sequence ID" value="BAT60557.1"/>
    <property type="molecule type" value="Genomic_DNA"/>
</dbReference>
<feature type="chain" id="PRO_5006615723" evidence="2">
    <location>
        <begin position="23"/>
        <end position="157"/>
    </location>
</feature>
<name>A0A0S3PXA6_9BRAD</name>